<reference evidence="1" key="1">
    <citation type="submission" date="2023-06" db="EMBL/GenBank/DDBJ databases">
        <title>Genome-scale phylogeny and comparative genomics of the fungal order Sordariales.</title>
        <authorList>
            <consortium name="Lawrence Berkeley National Laboratory"/>
            <person name="Hensen N."/>
            <person name="Bonometti L."/>
            <person name="Westerberg I."/>
            <person name="Brannstrom I.O."/>
            <person name="Guillou S."/>
            <person name="Cros-Aarteil S."/>
            <person name="Calhoun S."/>
            <person name="Haridas S."/>
            <person name="Kuo A."/>
            <person name="Mondo S."/>
            <person name="Pangilinan J."/>
            <person name="Riley R."/>
            <person name="LaButti K."/>
            <person name="Andreopoulos B."/>
            <person name="Lipzen A."/>
            <person name="Chen C."/>
            <person name="Yanf M."/>
            <person name="Daum C."/>
            <person name="Ng V."/>
            <person name="Clum A."/>
            <person name="Steindorff A."/>
            <person name="Ohm R."/>
            <person name="Martin F."/>
            <person name="Silar P."/>
            <person name="Natvig D."/>
            <person name="Lalanne C."/>
            <person name="Gautier V."/>
            <person name="Ament-velasquez S.L."/>
            <person name="Kruys A."/>
            <person name="Hutchinson M.I."/>
            <person name="Powell A.J."/>
            <person name="Barry K."/>
            <person name="Miller A.N."/>
            <person name="Grigoriev I.V."/>
            <person name="Debuchy R."/>
            <person name="Gladieux P."/>
            <person name="Thoren M.H."/>
            <person name="Johannesson H."/>
        </authorList>
    </citation>
    <scope>NUCLEOTIDE SEQUENCE</scope>
    <source>
        <strain evidence="1">SMH2392-1A</strain>
    </source>
</reference>
<dbReference type="GeneID" id="85330243"/>
<keyword evidence="2" id="KW-1185">Reference proteome</keyword>
<gene>
    <name evidence="1" type="ORF">B0T26DRAFT_799498</name>
</gene>
<evidence type="ECO:0000313" key="2">
    <source>
        <dbReference type="Proteomes" id="UP001172101"/>
    </source>
</evidence>
<name>A0AA40B4E0_9PEZI</name>
<sequence>MAYSYFCCIGFAKWLQSKATKIQEMASDSAKLNWRGAGAASAKALGPALCKKDFAYFSPEFWKRKTLNRGDGLQAGQASNWPLGPCLVLVQEFANARLVPAATHEVICPQRRLRVSQPCGSLFVHYGVPNAPGSDIDPYVSDATCNFVSMVFAQGSSDASGETRWELVQFGVPPA</sequence>
<accession>A0AA40B4E0</accession>
<protein>
    <submittedName>
        <fullName evidence="1">Uncharacterized protein</fullName>
    </submittedName>
</protein>
<dbReference type="EMBL" id="JAUIRO010000002">
    <property type="protein sequence ID" value="KAK0727495.1"/>
    <property type="molecule type" value="Genomic_DNA"/>
</dbReference>
<comment type="caution">
    <text evidence="1">The sequence shown here is derived from an EMBL/GenBank/DDBJ whole genome shotgun (WGS) entry which is preliminary data.</text>
</comment>
<evidence type="ECO:0000313" key="1">
    <source>
        <dbReference type="EMBL" id="KAK0727495.1"/>
    </source>
</evidence>
<dbReference type="RefSeq" id="XP_060300350.1">
    <property type="nucleotide sequence ID" value="XM_060446973.1"/>
</dbReference>
<organism evidence="1 2">
    <name type="scientific">Lasiosphaeria miniovina</name>
    <dbReference type="NCBI Taxonomy" id="1954250"/>
    <lineage>
        <taxon>Eukaryota</taxon>
        <taxon>Fungi</taxon>
        <taxon>Dikarya</taxon>
        <taxon>Ascomycota</taxon>
        <taxon>Pezizomycotina</taxon>
        <taxon>Sordariomycetes</taxon>
        <taxon>Sordariomycetidae</taxon>
        <taxon>Sordariales</taxon>
        <taxon>Lasiosphaeriaceae</taxon>
        <taxon>Lasiosphaeria</taxon>
    </lineage>
</organism>
<proteinExistence type="predicted"/>
<dbReference type="AlphaFoldDB" id="A0AA40B4E0"/>
<dbReference type="Proteomes" id="UP001172101">
    <property type="component" value="Unassembled WGS sequence"/>
</dbReference>